<proteinExistence type="inferred from homology"/>
<sequence length="272" mass="30419">MEQDFSKFTVEDWKNYKPEDYEAGPASAQGSGATKQAVIMEIRAGTGGDEAGLFACDLYRMYSRYGQTKGWKERVLDQSNSTIGGFKEIIFELAGGGVYDELQNEGGVHRVQRIPKTEKQGRVHTSTATVAVLLKPKKTEINISPADLEISTYKSSGPGGQYVNKTESAIRIVHKPTGLVVTCQSERNQVQNKETAMSLLAARLLQRQEESDLSKLSDERKEQIASAKRAEKIRTYNFPQDRITDHRINKSWHDIESIIDGKMEGIVKAFKK</sequence>
<dbReference type="EMBL" id="MHPJ01000004">
    <property type="protein sequence ID" value="OGZ79408.1"/>
    <property type="molecule type" value="Genomic_DNA"/>
</dbReference>
<name>A0A1G2IZ52_9BACT</name>
<evidence type="ECO:0000256" key="2">
    <source>
        <dbReference type="ARBA" id="ARBA00010835"/>
    </source>
</evidence>
<feature type="domain" description="Peptide chain release factor" evidence="5">
    <location>
        <begin position="2"/>
        <end position="105"/>
    </location>
</feature>
<comment type="similarity">
    <text evidence="2">Belongs to the prokaryotic/mitochondrial release factor family.</text>
</comment>
<dbReference type="Proteomes" id="UP000178650">
    <property type="component" value="Unassembled WGS sequence"/>
</dbReference>
<dbReference type="Pfam" id="PF03462">
    <property type="entry name" value="PCRF"/>
    <property type="match status" value="1"/>
</dbReference>
<dbReference type="PANTHER" id="PTHR43804">
    <property type="entry name" value="LD18447P"/>
    <property type="match status" value="1"/>
</dbReference>
<dbReference type="InterPro" id="IPR000352">
    <property type="entry name" value="Pep_chain_release_fac_I"/>
</dbReference>
<dbReference type="Pfam" id="PF00472">
    <property type="entry name" value="RF-1"/>
    <property type="match status" value="1"/>
</dbReference>
<keyword evidence="4" id="KW-0648">Protein biosynthesis</keyword>
<dbReference type="GO" id="GO:0005737">
    <property type="term" value="C:cytoplasm"/>
    <property type="evidence" value="ECO:0007669"/>
    <property type="project" value="UniProtKB-ARBA"/>
</dbReference>
<comment type="function">
    <text evidence="1">Peptide chain release factor 1 directs the termination of translation in response to the peptide chain termination codons UAG and UAA.</text>
</comment>
<protein>
    <submittedName>
        <fullName evidence="6">Peptide chain release factor 1</fullName>
    </submittedName>
</protein>
<dbReference type="InterPro" id="IPR050057">
    <property type="entry name" value="Prokaryotic/Mito_RF"/>
</dbReference>
<dbReference type="SMART" id="SM00937">
    <property type="entry name" value="PCRF"/>
    <property type="match status" value="1"/>
</dbReference>
<evidence type="ECO:0000313" key="7">
    <source>
        <dbReference type="Proteomes" id="UP000178650"/>
    </source>
</evidence>
<dbReference type="InterPro" id="IPR005139">
    <property type="entry name" value="PCRF"/>
</dbReference>
<dbReference type="InterPro" id="IPR045853">
    <property type="entry name" value="Pep_chain_release_fac_I_sf"/>
</dbReference>
<gene>
    <name evidence="6" type="ORF">A2358_00390</name>
</gene>
<dbReference type="AlphaFoldDB" id="A0A1G2IZ52"/>
<organism evidence="6 7">
    <name type="scientific">Candidatus Staskawiczbacteria bacterium RIFOXYB1_FULL_37_44</name>
    <dbReference type="NCBI Taxonomy" id="1802223"/>
    <lineage>
        <taxon>Bacteria</taxon>
        <taxon>Candidatus Staskawicziibacteriota</taxon>
    </lineage>
</organism>
<evidence type="ECO:0000256" key="1">
    <source>
        <dbReference type="ARBA" id="ARBA00002986"/>
    </source>
</evidence>
<accession>A0A1G2IZ52</accession>
<dbReference type="SUPFAM" id="SSF75620">
    <property type="entry name" value="Release factor"/>
    <property type="match status" value="1"/>
</dbReference>
<keyword evidence="3" id="KW-0488">Methylation</keyword>
<evidence type="ECO:0000256" key="4">
    <source>
        <dbReference type="ARBA" id="ARBA00022917"/>
    </source>
</evidence>
<dbReference type="Gene3D" id="3.30.70.1660">
    <property type="match status" value="1"/>
</dbReference>
<comment type="caution">
    <text evidence="6">The sequence shown here is derived from an EMBL/GenBank/DDBJ whole genome shotgun (WGS) entry which is preliminary data.</text>
</comment>
<dbReference type="Gene3D" id="3.30.160.20">
    <property type="match status" value="1"/>
</dbReference>
<reference evidence="6 7" key="1">
    <citation type="journal article" date="2016" name="Nat. Commun.">
        <title>Thousands of microbial genomes shed light on interconnected biogeochemical processes in an aquifer system.</title>
        <authorList>
            <person name="Anantharaman K."/>
            <person name="Brown C.T."/>
            <person name="Hug L.A."/>
            <person name="Sharon I."/>
            <person name="Castelle C.J."/>
            <person name="Probst A.J."/>
            <person name="Thomas B.C."/>
            <person name="Singh A."/>
            <person name="Wilkins M.J."/>
            <person name="Karaoz U."/>
            <person name="Brodie E.L."/>
            <person name="Williams K.H."/>
            <person name="Hubbard S.S."/>
            <person name="Banfield J.F."/>
        </authorList>
    </citation>
    <scope>NUCLEOTIDE SEQUENCE [LARGE SCALE GENOMIC DNA]</scope>
</reference>
<evidence type="ECO:0000256" key="3">
    <source>
        <dbReference type="ARBA" id="ARBA00022481"/>
    </source>
</evidence>
<dbReference type="FunFam" id="3.30.160.20:FF:000004">
    <property type="entry name" value="Peptide chain release factor 1"/>
    <property type="match status" value="1"/>
</dbReference>
<dbReference type="STRING" id="1802223.A2358_00390"/>
<dbReference type="FunFam" id="3.30.70.1660:FF:000002">
    <property type="entry name" value="Peptide chain release factor 1"/>
    <property type="match status" value="1"/>
</dbReference>
<evidence type="ECO:0000259" key="5">
    <source>
        <dbReference type="SMART" id="SM00937"/>
    </source>
</evidence>
<evidence type="ECO:0000313" key="6">
    <source>
        <dbReference type="EMBL" id="OGZ79408.1"/>
    </source>
</evidence>
<dbReference type="GO" id="GO:0003747">
    <property type="term" value="F:translation release factor activity"/>
    <property type="evidence" value="ECO:0007669"/>
    <property type="project" value="InterPro"/>
</dbReference>
<dbReference type="PANTHER" id="PTHR43804:SF7">
    <property type="entry name" value="LD18447P"/>
    <property type="match status" value="1"/>
</dbReference>